<feature type="domain" description="Methionyl/Valyl/Leucyl/Isoleucyl-tRNA synthetase anticodon-binding" evidence="15">
    <location>
        <begin position="683"/>
        <end position="836"/>
    </location>
</feature>
<dbReference type="Gene3D" id="1.10.730.20">
    <property type="match status" value="1"/>
</dbReference>
<comment type="subunit">
    <text evidence="12">Monomer.</text>
</comment>
<dbReference type="GO" id="GO:0004822">
    <property type="term" value="F:isoleucine-tRNA ligase activity"/>
    <property type="evidence" value="ECO:0007669"/>
    <property type="project" value="UniProtKB-UniRule"/>
</dbReference>
<dbReference type="PANTHER" id="PTHR42765">
    <property type="entry name" value="SOLEUCYL-TRNA SYNTHETASE"/>
    <property type="match status" value="1"/>
</dbReference>
<dbReference type="InterPro" id="IPR002301">
    <property type="entry name" value="Ile-tRNA-ligase"/>
</dbReference>
<dbReference type="OrthoDB" id="9810365at2"/>
<evidence type="ECO:0000256" key="11">
    <source>
        <dbReference type="ARBA" id="ARBA00048359"/>
    </source>
</evidence>
<reference evidence="16 17" key="1">
    <citation type="submission" date="2015-11" db="EMBL/GenBank/DDBJ databases">
        <title>Genomic analysis of 38 Legionella species identifies large and diverse effector repertoires.</title>
        <authorList>
            <person name="Burstein D."/>
            <person name="Amaro F."/>
            <person name="Zusman T."/>
            <person name="Lifshitz Z."/>
            <person name="Cohen O."/>
            <person name="Gilbert J.A."/>
            <person name="Pupko T."/>
            <person name="Shuman H.A."/>
            <person name="Segal G."/>
        </authorList>
    </citation>
    <scope>NUCLEOTIDE SEQUENCE [LARGE SCALE GENOMIC DNA]</scope>
    <source>
        <strain evidence="16 17">ATCC 43878</strain>
    </source>
</reference>
<dbReference type="InterPro" id="IPR010663">
    <property type="entry name" value="Znf_FPG/IleRS"/>
</dbReference>
<dbReference type="GO" id="GO:0005829">
    <property type="term" value="C:cytosol"/>
    <property type="evidence" value="ECO:0007669"/>
    <property type="project" value="TreeGrafter"/>
</dbReference>
<evidence type="ECO:0000256" key="12">
    <source>
        <dbReference type="HAMAP-Rule" id="MF_02002"/>
    </source>
</evidence>
<dbReference type="FunFam" id="1.10.730.20:FF:000001">
    <property type="entry name" value="Isoleucine--tRNA ligase"/>
    <property type="match status" value="1"/>
</dbReference>
<organism evidence="16 17">
    <name type="scientific">Legionella brunensis</name>
    <dbReference type="NCBI Taxonomy" id="29422"/>
    <lineage>
        <taxon>Bacteria</taxon>
        <taxon>Pseudomonadati</taxon>
        <taxon>Pseudomonadota</taxon>
        <taxon>Gammaproteobacteria</taxon>
        <taxon>Legionellales</taxon>
        <taxon>Legionellaceae</taxon>
        <taxon>Legionella</taxon>
    </lineage>
</organism>
<comment type="function">
    <text evidence="10 12">Catalyzes the attachment of isoleucine to tRNA(Ile). As IleRS can inadvertently accommodate and process structurally similar amino acids such as valine, to avoid such errors it has two additional distinct tRNA(Ile)-dependent editing activities. One activity is designated as 'pretransfer' editing and involves the hydrolysis of activated Val-AMP. The other activity is designated 'posttransfer' editing and involves deacylation of mischarged Val-tRNA(Ile).</text>
</comment>
<dbReference type="InterPro" id="IPR009008">
    <property type="entry name" value="Val/Leu/Ile-tRNA-synth_edit"/>
</dbReference>
<feature type="binding site" evidence="12">
    <location>
        <position position="603"/>
    </location>
    <ligand>
        <name>ATP</name>
        <dbReference type="ChEBI" id="CHEBI:30616"/>
    </ligand>
</feature>
<dbReference type="GO" id="GO:0005524">
    <property type="term" value="F:ATP binding"/>
    <property type="evidence" value="ECO:0007669"/>
    <property type="project" value="UniProtKB-UniRule"/>
</dbReference>
<feature type="domain" description="Zinc finger FPG/IleRS-type" evidence="14">
    <location>
        <begin position="893"/>
        <end position="921"/>
    </location>
</feature>
<dbReference type="STRING" id="29422.Lbru_1487"/>
<dbReference type="InterPro" id="IPR050081">
    <property type="entry name" value="Ile-tRNA_ligase"/>
</dbReference>
<keyword evidence="6 12" id="KW-0862">Zinc</keyword>
<keyword evidence="5 12" id="KW-0547">Nucleotide-binding</keyword>
<comment type="cofactor">
    <cofactor evidence="12">
        <name>Zn(2+)</name>
        <dbReference type="ChEBI" id="CHEBI:29105"/>
    </cofactor>
    <text evidence="12">Binds 1 zinc ion per subunit.</text>
</comment>
<comment type="caution">
    <text evidence="16">The sequence shown here is derived from an EMBL/GenBank/DDBJ whole genome shotgun (WGS) entry which is preliminary data.</text>
</comment>
<protein>
    <recommendedName>
        <fullName evidence="12">Isoleucine--tRNA ligase</fullName>
        <ecNumber evidence="12">6.1.1.5</ecNumber>
    </recommendedName>
    <alternativeName>
        <fullName evidence="12">Isoleucyl-tRNA synthetase</fullName>
        <shortName evidence="12">IleRS</shortName>
    </alternativeName>
</protein>
<keyword evidence="17" id="KW-1185">Reference proteome</keyword>
<evidence type="ECO:0000259" key="13">
    <source>
        <dbReference type="Pfam" id="PF00133"/>
    </source>
</evidence>
<dbReference type="PROSITE" id="PS00178">
    <property type="entry name" value="AA_TRNA_LIGASE_I"/>
    <property type="match status" value="1"/>
</dbReference>
<dbReference type="PATRIC" id="fig|29422.6.peg.1573"/>
<dbReference type="NCBIfam" id="TIGR00392">
    <property type="entry name" value="ileS"/>
    <property type="match status" value="1"/>
</dbReference>
<dbReference type="FunFam" id="3.40.50.620:FF:000168">
    <property type="entry name" value="Isoleucine--tRNA ligase"/>
    <property type="match status" value="1"/>
</dbReference>
<dbReference type="Pfam" id="PF00133">
    <property type="entry name" value="tRNA-synt_1"/>
    <property type="match status" value="1"/>
</dbReference>
<evidence type="ECO:0000313" key="17">
    <source>
        <dbReference type="Proteomes" id="UP000054742"/>
    </source>
</evidence>
<dbReference type="SUPFAM" id="SSF50677">
    <property type="entry name" value="ValRS/IleRS/LeuRS editing domain"/>
    <property type="match status" value="1"/>
</dbReference>
<dbReference type="SUPFAM" id="SSF47323">
    <property type="entry name" value="Anticodon-binding domain of a subclass of class I aminoacyl-tRNA synthetases"/>
    <property type="match status" value="1"/>
</dbReference>
<dbReference type="RefSeq" id="WP_058441558.1">
    <property type="nucleotide sequence ID" value="NZ_CAAAHU010000003.1"/>
</dbReference>
<feature type="domain" description="Aminoacyl-tRNA synthetase class Ia" evidence="13">
    <location>
        <begin position="27"/>
        <end position="638"/>
    </location>
</feature>
<dbReference type="Pfam" id="PF06827">
    <property type="entry name" value="zf-FPG_IleRS"/>
    <property type="match status" value="1"/>
</dbReference>
<feature type="short sequence motif" description="'HIGH' region" evidence="12">
    <location>
        <begin position="58"/>
        <end position="68"/>
    </location>
</feature>
<dbReference type="InterPro" id="IPR014729">
    <property type="entry name" value="Rossmann-like_a/b/a_fold"/>
</dbReference>
<dbReference type="PANTHER" id="PTHR42765:SF1">
    <property type="entry name" value="ISOLEUCINE--TRNA LIGASE, MITOCHONDRIAL"/>
    <property type="match status" value="1"/>
</dbReference>
<evidence type="ECO:0000256" key="4">
    <source>
        <dbReference type="ARBA" id="ARBA00022723"/>
    </source>
</evidence>
<keyword evidence="2 12" id="KW-0963">Cytoplasm</keyword>
<evidence type="ECO:0000256" key="6">
    <source>
        <dbReference type="ARBA" id="ARBA00022833"/>
    </source>
</evidence>
<dbReference type="InterPro" id="IPR033708">
    <property type="entry name" value="Anticodon_Ile_BEm"/>
</dbReference>
<dbReference type="AlphaFoldDB" id="A0A0W0SLD5"/>
<dbReference type="EC" id="6.1.1.5" evidence="12"/>
<dbReference type="CDD" id="cd07960">
    <property type="entry name" value="Anticodon_Ia_Ile_BEm"/>
    <property type="match status" value="1"/>
</dbReference>
<dbReference type="GO" id="GO:0008270">
    <property type="term" value="F:zinc ion binding"/>
    <property type="evidence" value="ECO:0007669"/>
    <property type="project" value="UniProtKB-UniRule"/>
</dbReference>
<feature type="short sequence motif" description="'KMSKS' region" evidence="12">
    <location>
        <begin position="600"/>
        <end position="604"/>
    </location>
</feature>
<dbReference type="HAMAP" id="MF_02002">
    <property type="entry name" value="Ile_tRNA_synth_type1"/>
    <property type="match status" value="1"/>
</dbReference>
<dbReference type="SUPFAM" id="SSF52374">
    <property type="entry name" value="Nucleotidylyl transferase"/>
    <property type="match status" value="1"/>
</dbReference>
<sequence length="932" mass="106427">MAEYKDTLNLPDTTFPMKANLAQREPQMLADWESKGIYEKIREARQNCERFILHDGPPYANGHLHCGHALNKILKDIINKSKCLSGFDTPFVPGWDCHGLPIELNVEKKIGKAGMKVSASEFRLKCREYAASQIDIQREEFKRLGVFGDWEHPYVTMDYSYEANIIRALGKVIENGHLQQGFKPVHWCVDCGSALAEAEVDYEDKTSPSIDVAFFAVQPKDLISVISESLPVKPVIVPIWTTTPWTLPANEAVCLHPELDYLLLEVNQQYFLVVADLVESVMTRYGYKDYKTVGNAKGKQFERIALQHPFNDRQVPIILGEHVTTDAGTGCVHTAPAHGPEDYQVGLAYNLPLINPVLTNGCYHAEVPLFAGLSVLKANDRIIETLNERTVLLHHESIRHSYPHCWRHKTPMIFLATPQWFIAMDKNGLRHSIAAVINKVNWIPEWGKARIANMVETRPDWCISRQRAWGTPMTLFVHKNSRELHPNTVELIEKIATRMEKQGIDAWFDLDINEFLGADAKNYEKITDTLDVWFDSGVSHYCVLKQNAELGLPADVYFEGSDQHRGWFNSSLTTAVAIYGHAPYKSVLTHGYTVDAEGRKLSKSKGNYVALDKLINQHGADILRLWVSSTDYRHEVSISEEIIKRNADAYRRIRNTSRFLLANLFDFIPETDCIPANQLVELDRWAIKRSQQLQEEIIEAYKNYHFHVIYQKIHNFCAVDMGSFYLDVIKDRQYTTAKNSIARRSCQTAMFHIIHALTRWLAPILSFTAEEIWQVIPGQNSESVFIERWYEQWPAIDDVDMAYWERLQAIRDEVNKALENQRKEGLIGSALAAQVTIYADDKTFPLLDKLGDELRFVLITSATEVQPMAACTDKSIANDELGVAIIVHPSNYEKCDRCWHRREDVGADANHPELCQRCVDNISGRDEVRHFA</sequence>
<keyword evidence="8 12" id="KW-0648">Protein biosynthesis</keyword>
<dbReference type="PRINTS" id="PR00984">
    <property type="entry name" value="TRNASYNTHILE"/>
</dbReference>
<dbReference type="InterPro" id="IPR009080">
    <property type="entry name" value="tRNAsynth_Ia_anticodon-bd"/>
</dbReference>
<dbReference type="InterPro" id="IPR001412">
    <property type="entry name" value="aa-tRNA-synth_I_CS"/>
</dbReference>
<evidence type="ECO:0000259" key="14">
    <source>
        <dbReference type="Pfam" id="PF06827"/>
    </source>
</evidence>
<dbReference type="Gene3D" id="3.90.740.10">
    <property type="entry name" value="Valyl/Leucyl/Isoleucyl-tRNA synthetase, editing domain"/>
    <property type="match status" value="1"/>
</dbReference>
<evidence type="ECO:0000256" key="5">
    <source>
        <dbReference type="ARBA" id="ARBA00022741"/>
    </source>
</evidence>
<evidence type="ECO:0000256" key="2">
    <source>
        <dbReference type="ARBA" id="ARBA00022490"/>
    </source>
</evidence>
<feature type="binding site" evidence="12">
    <location>
        <position position="559"/>
    </location>
    <ligand>
        <name>L-isoleucyl-5'-AMP</name>
        <dbReference type="ChEBI" id="CHEBI:178002"/>
    </ligand>
</feature>
<dbReference type="InterPro" id="IPR013155">
    <property type="entry name" value="M/V/L/I-tRNA-synth_anticd-bd"/>
</dbReference>
<proteinExistence type="inferred from homology"/>
<comment type="subcellular location">
    <subcellularLocation>
        <location evidence="12">Cytoplasm</location>
    </subcellularLocation>
</comment>
<dbReference type="InterPro" id="IPR023585">
    <property type="entry name" value="Ile-tRNA-ligase_type1"/>
</dbReference>
<evidence type="ECO:0000256" key="10">
    <source>
        <dbReference type="ARBA" id="ARBA00025217"/>
    </source>
</evidence>
<dbReference type="Gene3D" id="3.40.50.620">
    <property type="entry name" value="HUPs"/>
    <property type="match status" value="2"/>
</dbReference>
<evidence type="ECO:0000256" key="8">
    <source>
        <dbReference type="ARBA" id="ARBA00022917"/>
    </source>
</evidence>
<dbReference type="Pfam" id="PF08264">
    <property type="entry name" value="Anticodon_1"/>
    <property type="match status" value="1"/>
</dbReference>
<keyword evidence="7 12" id="KW-0067">ATP-binding</keyword>
<dbReference type="Gene3D" id="1.10.10.830">
    <property type="entry name" value="Ile-tRNA synthetase CP2 domain-like"/>
    <property type="match status" value="1"/>
</dbReference>
<keyword evidence="3 12" id="KW-0436">Ligase</keyword>
<keyword evidence="9 12" id="KW-0030">Aminoacyl-tRNA synthetase</keyword>
<feature type="binding site" evidence="12">
    <location>
        <position position="918"/>
    </location>
    <ligand>
        <name>Zn(2+)</name>
        <dbReference type="ChEBI" id="CHEBI:29105"/>
    </ligand>
</feature>
<evidence type="ECO:0000256" key="9">
    <source>
        <dbReference type="ARBA" id="ARBA00023146"/>
    </source>
</evidence>
<feature type="binding site" evidence="12">
    <location>
        <position position="915"/>
    </location>
    <ligand>
        <name>Zn(2+)</name>
        <dbReference type="ChEBI" id="CHEBI:29105"/>
    </ligand>
</feature>
<evidence type="ECO:0000256" key="3">
    <source>
        <dbReference type="ARBA" id="ARBA00022598"/>
    </source>
</evidence>
<dbReference type="InterPro" id="IPR002300">
    <property type="entry name" value="aa-tRNA-synth_Ia"/>
</dbReference>
<accession>A0A0W0SLD5</accession>
<dbReference type="GO" id="GO:0006428">
    <property type="term" value="P:isoleucyl-tRNA aminoacylation"/>
    <property type="evidence" value="ECO:0007669"/>
    <property type="project" value="UniProtKB-UniRule"/>
</dbReference>
<name>A0A0W0SLD5_9GAMM</name>
<gene>
    <name evidence="12 16" type="primary">ileS</name>
    <name evidence="16" type="ORF">Lbru_1487</name>
</gene>
<dbReference type="GO" id="GO:0002161">
    <property type="term" value="F:aminoacyl-tRNA deacylase activity"/>
    <property type="evidence" value="ECO:0007669"/>
    <property type="project" value="InterPro"/>
</dbReference>
<evidence type="ECO:0000313" key="16">
    <source>
        <dbReference type="EMBL" id="KTC84126.1"/>
    </source>
</evidence>
<dbReference type="GO" id="GO:0000049">
    <property type="term" value="F:tRNA binding"/>
    <property type="evidence" value="ECO:0007669"/>
    <property type="project" value="InterPro"/>
</dbReference>
<comment type="similarity">
    <text evidence="1 12">Belongs to the class-I aminoacyl-tRNA synthetase family. IleS type 1 subfamily.</text>
</comment>
<evidence type="ECO:0000256" key="1">
    <source>
        <dbReference type="ARBA" id="ARBA00006887"/>
    </source>
</evidence>
<evidence type="ECO:0000256" key="7">
    <source>
        <dbReference type="ARBA" id="ARBA00022840"/>
    </source>
</evidence>
<keyword evidence="4 12" id="KW-0479">Metal-binding</keyword>
<dbReference type="Proteomes" id="UP000054742">
    <property type="component" value="Unassembled WGS sequence"/>
</dbReference>
<feature type="binding site" evidence="12">
    <location>
        <position position="898"/>
    </location>
    <ligand>
        <name>Zn(2+)</name>
        <dbReference type="ChEBI" id="CHEBI:29105"/>
    </ligand>
</feature>
<comment type="catalytic activity">
    <reaction evidence="11 12">
        <text>tRNA(Ile) + L-isoleucine + ATP = L-isoleucyl-tRNA(Ile) + AMP + diphosphate</text>
        <dbReference type="Rhea" id="RHEA:11060"/>
        <dbReference type="Rhea" id="RHEA-COMP:9666"/>
        <dbReference type="Rhea" id="RHEA-COMP:9695"/>
        <dbReference type="ChEBI" id="CHEBI:30616"/>
        <dbReference type="ChEBI" id="CHEBI:33019"/>
        <dbReference type="ChEBI" id="CHEBI:58045"/>
        <dbReference type="ChEBI" id="CHEBI:78442"/>
        <dbReference type="ChEBI" id="CHEBI:78528"/>
        <dbReference type="ChEBI" id="CHEBI:456215"/>
        <dbReference type="EC" id="6.1.1.5"/>
    </reaction>
</comment>
<comment type="domain">
    <text evidence="12">IleRS has two distinct active sites: one for aminoacylation and one for editing. The misactivated valine is translocated from the active site to the editing site, which sterically excludes the correctly activated isoleucine. The single editing site contains two valyl binding pockets, one specific for each substrate (Val-AMP or Val-tRNA(Ile)).</text>
</comment>
<dbReference type="EMBL" id="LNXV01000011">
    <property type="protein sequence ID" value="KTC84126.1"/>
    <property type="molecule type" value="Genomic_DNA"/>
</dbReference>
<dbReference type="FunFam" id="3.40.50.620:FF:000048">
    <property type="entry name" value="Isoleucine--tRNA ligase"/>
    <property type="match status" value="1"/>
</dbReference>
<feature type="binding site" evidence="12">
    <location>
        <position position="895"/>
    </location>
    <ligand>
        <name>Zn(2+)</name>
        <dbReference type="ChEBI" id="CHEBI:29105"/>
    </ligand>
</feature>
<evidence type="ECO:0000259" key="15">
    <source>
        <dbReference type="Pfam" id="PF08264"/>
    </source>
</evidence>